<dbReference type="Pfam" id="PF08338">
    <property type="entry name" value="DUF1731"/>
    <property type="match status" value="1"/>
</dbReference>
<feature type="domain" description="DUF1731" evidence="3">
    <location>
        <begin position="251"/>
        <end position="297"/>
    </location>
</feature>
<dbReference type="NCBIfam" id="TIGR01777">
    <property type="entry name" value="yfcH"/>
    <property type="match status" value="1"/>
</dbReference>
<comment type="caution">
    <text evidence="4">The sequence shown here is derived from an EMBL/GenBank/DDBJ whole genome shotgun (WGS) entry which is preliminary data.</text>
</comment>
<accession>A0AB33Z4F3</accession>
<protein>
    <submittedName>
        <fullName evidence="4">Sugar nucleotide epimerase YfcH protein</fullName>
    </submittedName>
</protein>
<dbReference type="SUPFAM" id="SSF51735">
    <property type="entry name" value="NAD(P)-binding Rossmann-fold domains"/>
    <property type="match status" value="1"/>
</dbReference>
<dbReference type="EMBL" id="ASHL01000001">
    <property type="protein sequence ID" value="EPD14150.1"/>
    <property type="molecule type" value="Genomic_DNA"/>
</dbReference>
<dbReference type="RefSeq" id="WP_016389703.1">
    <property type="nucleotide sequence ID" value="NZ_KE646805.1"/>
</dbReference>
<dbReference type="InterPro" id="IPR001509">
    <property type="entry name" value="Epimerase_deHydtase"/>
</dbReference>
<dbReference type="PANTHER" id="PTHR11092:SF0">
    <property type="entry name" value="EPIMERASE FAMILY PROTEIN SDR39U1"/>
    <property type="match status" value="1"/>
</dbReference>
<dbReference type="InterPro" id="IPR010099">
    <property type="entry name" value="SDR39U1"/>
</dbReference>
<evidence type="ECO:0000259" key="3">
    <source>
        <dbReference type="Pfam" id="PF08338"/>
    </source>
</evidence>
<comment type="similarity">
    <text evidence="1">Belongs to the NAD(P)-dependent epimerase/dehydratase family. SDR39U1 subfamily.</text>
</comment>
<dbReference type="PANTHER" id="PTHR11092">
    <property type="entry name" value="SUGAR NUCLEOTIDE EPIMERASE RELATED"/>
    <property type="match status" value="1"/>
</dbReference>
<dbReference type="Proteomes" id="UP000015462">
    <property type="component" value="Unassembled WGS sequence"/>
</dbReference>
<dbReference type="AlphaFoldDB" id="A0AB33Z4F3"/>
<proteinExistence type="inferred from homology"/>
<organism evidence="4 5">
    <name type="scientific">Cycloclasticus pugetii</name>
    <dbReference type="NCBI Taxonomy" id="34068"/>
    <lineage>
        <taxon>Bacteria</taxon>
        <taxon>Pseudomonadati</taxon>
        <taxon>Pseudomonadota</taxon>
        <taxon>Gammaproteobacteria</taxon>
        <taxon>Thiotrichales</taxon>
        <taxon>Piscirickettsiaceae</taxon>
        <taxon>Cycloclasticus</taxon>
    </lineage>
</organism>
<evidence type="ECO:0000259" key="2">
    <source>
        <dbReference type="Pfam" id="PF01370"/>
    </source>
</evidence>
<evidence type="ECO:0000256" key="1">
    <source>
        <dbReference type="ARBA" id="ARBA00009353"/>
    </source>
</evidence>
<keyword evidence="5" id="KW-1185">Reference proteome</keyword>
<evidence type="ECO:0000313" key="4">
    <source>
        <dbReference type="EMBL" id="EPD14150.1"/>
    </source>
</evidence>
<dbReference type="Pfam" id="PF01370">
    <property type="entry name" value="Epimerase"/>
    <property type="match status" value="1"/>
</dbReference>
<dbReference type="InterPro" id="IPR013549">
    <property type="entry name" value="DUF1731"/>
</dbReference>
<evidence type="ECO:0000313" key="5">
    <source>
        <dbReference type="Proteomes" id="UP000015462"/>
    </source>
</evidence>
<feature type="domain" description="NAD-dependent epimerase/dehydratase" evidence="2">
    <location>
        <begin position="4"/>
        <end position="223"/>
    </location>
</feature>
<dbReference type="InterPro" id="IPR036291">
    <property type="entry name" value="NAD(P)-bd_dom_sf"/>
</dbReference>
<dbReference type="Gene3D" id="3.40.50.720">
    <property type="entry name" value="NAD(P)-binding Rossmann-like Domain"/>
    <property type="match status" value="1"/>
</dbReference>
<sequence length="302" mass="33333">MKHVLITGGTGLIGSALCKLLLSRQHQVTVLSRQPDTVPAKCGQQVKGIQSLSDISNETPIDWVFNLAGEPIADKPWTKKRKALLEASRIELTQQLVDWIAQRKTAPDCLISGSAIGWYGNGKDTVIIEHSDFVDEYTHQLCEAWEQQALRAKEFGVRVCTIRTGLVLASTGGFLHKMLLPFKLGLGGKLGSGQQYMPWVHINDMVRLLAFLADNEQAQGPFNACSTNPVRNDEFTKTLAQTLHRYAFIPIPAWLLKGVLGEMSGLLLTGQRAIPEKAHAMGFNFAYSDLQTALTDILQTKH</sequence>
<name>A0AB33Z4F3_9GAMM</name>
<reference evidence="4 5" key="1">
    <citation type="journal article" date="2013" name="Genome Announc.">
        <title>Genome Sequence of the Pyrene- and Fluoranthene-Degrading Bacterium Cycloclasticus sp. Strain PY97M.</title>
        <authorList>
            <person name="Cui Z."/>
            <person name="Xu G."/>
            <person name="Li Q."/>
            <person name="Gao W."/>
            <person name="Zheng L."/>
        </authorList>
    </citation>
    <scope>NUCLEOTIDE SEQUENCE [LARGE SCALE GENOMIC DNA]</scope>
    <source>
        <strain evidence="4 5">PY97M</strain>
    </source>
</reference>
<gene>
    <name evidence="4" type="ORF">L196_01585</name>
</gene>